<dbReference type="InterPro" id="IPR011009">
    <property type="entry name" value="Kinase-like_dom_sf"/>
</dbReference>
<dbReference type="SUPFAM" id="SSF56112">
    <property type="entry name" value="Protein kinase-like (PK-like)"/>
    <property type="match status" value="1"/>
</dbReference>
<dbReference type="CDD" id="cd06577">
    <property type="entry name" value="PASTA_pknB"/>
    <property type="match status" value="1"/>
</dbReference>
<dbReference type="InterPro" id="IPR008271">
    <property type="entry name" value="Ser/Thr_kinase_AS"/>
</dbReference>
<dbReference type="InterPro" id="IPR005543">
    <property type="entry name" value="PASTA_dom"/>
</dbReference>
<keyword evidence="4" id="KW-0677">Repeat</keyword>
<dbReference type="CDD" id="cd14014">
    <property type="entry name" value="STKc_PknB_like"/>
    <property type="match status" value="1"/>
</dbReference>
<feature type="region of interest" description="Disordered" evidence="10">
    <location>
        <begin position="319"/>
        <end position="343"/>
    </location>
</feature>
<dbReference type="Gene3D" id="3.30.200.20">
    <property type="entry name" value="Phosphorylase Kinase, domain 1"/>
    <property type="match status" value="1"/>
</dbReference>
<keyword evidence="6" id="KW-0418">Kinase</keyword>
<comment type="caution">
    <text evidence="13">The sequence shown here is derived from an EMBL/GenBank/DDBJ whole genome shotgun (WGS) entry which is preliminary data.</text>
</comment>
<feature type="region of interest" description="Disordered" evidence="10">
    <location>
        <begin position="401"/>
        <end position="430"/>
    </location>
</feature>
<evidence type="ECO:0000256" key="3">
    <source>
        <dbReference type="ARBA" id="ARBA00022679"/>
    </source>
</evidence>
<feature type="transmembrane region" description="Helical" evidence="11">
    <location>
        <begin position="374"/>
        <end position="396"/>
    </location>
</feature>
<proteinExistence type="predicted"/>
<dbReference type="EMBL" id="BAABGL010000002">
    <property type="protein sequence ID" value="GAA4382461.1"/>
    <property type="molecule type" value="Genomic_DNA"/>
</dbReference>
<keyword evidence="11" id="KW-1133">Transmembrane helix</keyword>
<keyword evidence="11" id="KW-0812">Transmembrane</keyword>
<dbReference type="PANTHER" id="PTHR43289">
    <property type="entry name" value="MITOGEN-ACTIVATED PROTEIN KINASE KINASE KINASE 20-RELATED"/>
    <property type="match status" value="1"/>
</dbReference>
<evidence type="ECO:0000256" key="7">
    <source>
        <dbReference type="ARBA" id="ARBA00022840"/>
    </source>
</evidence>
<comment type="catalytic activity">
    <reaction evidence="9">
        <text>L-seryl-[protein] + ATP = O-phospho-L-seryl-[protein] + ADP + H(+)</text>
        <dbReference type="Rhea" id="RHEA:17989"/>
        <dbReference type="Rhea" id="RHEA-COMP:9863"/>
        <dbReference type="Rhea" id="RHEA-COMP:11604"/>
        <dbReference type="ChEBI" id="CHEBI:15378"/>
        <dbReference type="ChEBI" id="CHEBI:29999"/>
        <dbReference type="ChEBI" id="CHEBI:30616"/>
        <dbReference type="ChEBI" id="CHEBI:83421"/>
        <dbReference type="ChEBI" id="CHEBI:456216"/>
        <dbReference type="EC" id="2.7.11.1"/>
    </reaction>
</comment>
<comment type="catalytic activity">
    <reaction evidence="8">
        <text>L-threonyl-[protein] + ATP = O-phospho-L-threonyl-[protein] + ADP + H(+)</text>
        <dbReference type="Rhea" id="RHEA:46608"/>
        <dbReference type="Rhea" id="RHEA-COMP:11060"/>
        <dbReference type="Rhea" id="RHEA-COMP:11605"/>
        <dbReference type="ChEBI" id="CHEBI:15378"/>
        <dbReference type="ChEBI" id="CHEBI:30013"/>
        <dbReference type="ChEBI" id="CHEBI:30616"/>
        <dbReference type="ChEBI" id="CHEBI:61977"/>
        <dbReference type="ChEBI" id="CHEBI:456216"/>
        <dbReference type="EC" id="2.7.11.1"/>
    </reaction>
</comment>
<dbReference type="Pfam" id="PF00069">
    <property type="entry name" value="Pkinase"/>
    <property type="match status" value="1"/>
</dbReference>
<evidence type="ECO:0000256" key="5">
    <source>
        <dbReference type="ARBA" id="ARBA00022741"/>
    </source>
</evidence>
<dbReference type="EC" id="2.7.11.1" evidence="1"/>
<dbReference type="Pfam" id="PF03793">
    <property type="entry name" value="PASTA"/>
    <property type="match status" value="1"/>
</dbReference>
<dbReference type="SMART" id="SM00220">
    <property type="entry name" value="S_TKc"/>
    <property type="match status" value="1"/>
</dbReference>
<keyword evidence="5" id="KW-0547">Nucleotide-binding</keyword>
<dbReference type="Gene3D" id="3.30.10.20">
    <property type="match status" value="1"/>
</dbReference>
<evidence type="ECO:0000256" key="10">
    <source>
        <dbReference type="SAM" id="MobiDB-lite"/>
    </source>
</evidence>
<evidence type="ECO:0000256" key="2">
    <source>
        <dbReference type="ARBA" id="ARBA00022527"/>
    </source>
</evidence>
<evidence type="ECO:0000256" key="8">
    <source>
        <dbReference type="ARBA" id="ARBA00047899"/>
    </source>
</evidence>
<evidence type="ECO:0000256" key="6">
    <source>
        <dbReference type="ARBA" id="ARBA00022777"/>
    </source>
</evidence>
<feature type="domain" description="Protein kinase" evidence="12">
    <location>
        <begin position="6"/>
        <end position="263"/>
    </location>
</feature>
<reference evidence="14" key="1">
    <citation type="journal article" date="2019" name="Int. J. Syst. Evol. Microbiol.">
        <title>The Global Catalogue of Microorganisms (GCM) 10K type strain sequencing project: providing services to taxonomists for standard genome sequencing and annotation.</title>
        <authorList>
            <consortium name="The Broad Institute Genomics Platform"/>
            <consortium name="The Broad Institute Genome Sequencing Center for Infectious Disease"/>
            <person name="Wu L."/>
            <person name="Ma J."/>
        </authorList>
    </citation>
    <scope>NUCLEOTIDE SEQUENCE [LARGE SCALE GENOMIC DNA]</scope>
    <source>
        <strain evidence="14">JCM 17808</strain>
    </source>
</reference>
<gene>
    <name evidence="13" type="ORF">GCM10023167_00950</name>
</gene>
<evidence type="ECO:0000256" key="9">
    <source>
        <dbReference type="ARBA" id="ARBA00048679"/>
    </source>
</evidence>
<dbReference type="Gene3D" id="1.10.510.10">
    <property type="entry name" value="Transferase(Phosphotransferase) domain 1"/>
    <property type="match status" value="1"/>
</dbReference>
<feature type="compositionally biased region" description="Gly residues" evidence="10">
    <location>
        <begin position="532"/>
        <end position="583"/>
    </location>
</feature>
<keyword evidence="7" id="KW-0067">ATP-binding</keyword>
<accession>A0ABP8J0F5</accession>
<evidence type="ECO:0000256" key="1">
    <source>
        <dbReference type="ARBA" id="ARBA00012513"/>
    </source>
</evidence>
<keyword evidence="14" id="KW-1185">Reference proteome</keyword>
<keyword evidence="11" id="KW-0472">Membrane</keyword>
<evidence type="ECO:0000259" key="12">
    <source>
        <dbReference type="PROSITE" id="PS50011"/>
    </source>
</evidence>
<name>A0ABP8J0F5_9MICO</name>
<evidence type="ECO:0000313" key="13">
    <source>
        <dbReference type="EMBL" id="GAA4382461.1"/>
    </source>
</evidence>
<dbReference type="PANTHER" id="PTHR43289:SF6">
    <property type="entry name" value="SERINE_THREONINE-PROTEIN KINASE NEKL-3"/>
    <property type="match status" value="1"/>
</dbReference>
<keyword evidence="3" id="KW-0808">Transferase</keyword>
<evidence type="ECO:0000256" key="11">
    <source>
        <dbReference type="SAM" id="Phobius"/>
    </source>
</evidence>
<sequence length="616" mass="63119">MLGGRYELTSRIAIGGMGEVWRGRDTVLAREIAAKIMKEEYLSDQTFLDRFRAEARSMGAVSDPGIAGVFDYGEENGSPYLVMEYVPGEALSAILDRNGGMPERDVLDVGAQAAQALHAAHRSGVVHRDVKPGNILITPDFRVKITDFGIARVADQAPLTKTGQVMGTAQYLAPEQATGKGSIPKSDIYSLGIIMYEALAGVRPFTGESQVEIAIAQVNRHHPPLPDTVSEPVRRLVDAMLAKNPDDRPDSGQEVATAARALLAGDVAAAEAAVPQMVSGNAASEAVTRVFNQDDSATRVMPAAGAAAAGAGLGAAAGAGAAHSAGHPQNDWSGDPAQTGAHSYHDPMIAASAQQRTDELAPEDEEPKKSKTPAIVITILVVLALLGLGWILWLFLGGGDEEPGPGESPTASAEPTEDTITIDPDDYIGQSESTATRNLEDLGLNVETVTVESSRSEGTVDGVRRGNDGYEFSAGDTVTLEISGGPAEAPEPEEQPTQDAPEQPTQAPERPTQAPERPTQEAPAPEEDTDPGDGGGSEDGNNGNGGGNNGGGNEGGGNEGGGQGEDDPGLGGGQGNQGQGNQGQGASFPAGALVDTVTAGAGTSPAGLPGPAGGTR</sequence>
<feature type="region of interest" description="Disordered" evidence="10">
    <location>
        <begin position="453"/>
        <end position="616"/>
    </location>
</feature>
<feature type="compositionally biased region" description="Low complexity" evidence="10">
    <location>
        <begin position="497"/>
        <end position="509"/>
    </location>
</feature>
<evidence type="ECO:0000313" key="14">
    <source>
        <dbReference type="Proteomes" id="UP001500642"/>
    </source>
</evidence>
<organism evidence="13 14">
    <name type="scientific">Brevibacterium pityocampae</name>
    <dbReference type="NCBI Taxonomy" id="506594"/>
    <lineage>
        <taxon>Bacteria</taxon>
        <taxon>Bacillati</taxon>
        <taxon>Actinomycetota</taxon>
        <taxon>Actinomycetes</taxon>
        <taxon>Micrococcales</taxon>
        <taxon>Brevibacteriaceae</taxon>
        <taxon>Brevibacterium</taxon>
    </lineage>
</organism>
<dbReference type="InterPro" id="IPR000719">
    <property type="entry name" value="Prot_kinase_dom"/>
</dbReference>
<dbReference type="PROSITE" id="PS00108">
    <property type="entry name" value="PROTEIN_KINASE_ST"/>
    <property type="match status" value="1"/>
</dbReference>
<dbReference type="PROSITE" id="PS50011">
    <property type="entry name" value="PROTEIN_KINASE_DOM"/>
    <property type="match status" value="1"/>
</dbReference>
<keyword evidence="2" id="KW-0723">Serine/threonine-protein kinase</keyword>
<evidence type="ECO:0000256" key="4">
    <source>
        <dbReference type="ARBA" id="ARBA00022737"/>
    </source>
</evidence>
<dbReference type="Proteomes" id="UP001500642">
    <property type="component" value="Unassembled WGS sequence"/>
</dbReference>
<protein>
    <recommendedName>
        <fullName evidence="1">non-specific serine/threonine protein kinase</fullName>
        <ecNumber evidence="1">2.7.11.1</ecNumber>
    </recommendedName>
</protein>